<dbReference type="HAMAP" id="MF_00986">
    <property type="entry name" value="Fuculokinase"/>
    <property type="match status" value="1"/>
</dbReference>
<dbReference type="InterPro" id="IPR018483">
    <property type="entry name" value="Carb_kinase_FGGY_CS"/>
</dbReference>
<dbReference type="InterPro" id="IPR000577">
    <property type="entry name" value="Carb_kinase_FGGY"/>
</dbReference>
<dbReference type="PROSITE" id="PS00445">
    <property type="entry name" value="FGGY_KINASES_2"/>
    <property type="match status" value="1"/>
</dbReference>
<dbReference type="Gene3D" id="3.30.420.40">
    <property type="match status" value="2"/>
</dbReference>
<feature type="domain" description="Carbohydrate kinase FGGY N-terminal" evidence="12">
    <location>
        <begin position="6"/>
        <end position="249"/>
    </location>
</feature>
<dbReference type="InterPro" id="IPR018485">
    <property type="entry name" value="FGGY_C"/>
</dbReference>
<evidence type="ECO:0000256" key="9">
    <source>
        <dbReference type="NCBIfam" id="TIGR02628"/>
    </source>
</evidence>
<feature type="region of interest" description="Disordered" evidence="11">
    <location>
        <begin position="475"/>
        <end position="506"/>
    </location>
</feature>
<dbReference type="InterPro" id="IPR013450">
    <property type="entry name" value="Fuculokinase"/>
</dbReference>
<keyword evidence="3 8" id="KW-0547">Nucleotide-binding</keyword>
<dbReference type="InterPro" id="IPR043129">
    <property type="entry name" value="ATPase_NBD"/>
</dbReference>
<sequence length="506" mass="55581">MKQEAVLVLDCGATNVRAMAVDRQGKVVAKAAMANASQPAPENPAWHTWSLDEILCRLQLCCQQIMPQLEGWIIRAVTVTTFGVDGALTDENGRLLYPVISWKCPRTTEIMARIGELISPETLQSLSGIGQFSFNTLYKLLWLKEHQPRQLQQAHAWLFISSLINQRLTGEFTTDRTMAGTSQLLDVRAERFSDTILQRVGLSASLFPRMVEAGEIVGPLLPAMAERLGLAPGTPVISTGHDTQFALFGSGAGLEQPVLSSGTWEILLARSGSVNTSLLPRYKGSTCELDSRSGLFNPGLQWLASGVLEWLRPLYWRGETPPDVYRSMMAEAAALAPGSEGLRMNTHLLEPGKQAGWQGINLNTTRGHFYRSALESLCWTLQRNLGVLESIGGFKAQELLLVGGGSRNALWNQMKADVLGLPVKVLEDAETTVLGAAMFAWYGCGEFASPEQARAQINYTYRYFYPGEQRDAYRALQPEGERNAKDNFSPDFSATPENAGGNGPRR</sequence>
<gene>
    <name evidence="8 14" type="primary">fucK</name>
    <name evidence="14" type="ORF">E2L00_17340</name>
</gene>
<evidence type="ECO:0000256" key="2">
    <source>
        <dbReference type="ARBA" id="ARBA00022679"/>
    </source>
</evidence>
<dbReference type="CDD" id="cd07773">
    <property type="entry name" value="ASKHA_NBD_FGGY_FK"/>
    <property type="match status" value="1"/>
</dbReference>
<evidence type="ECO:0000256" key="3">
    <source>
        <dbReference type="ARBA" id="ARBA00022741"/>
    </source>
</evidence>
<evidence type="ECO:0000256" key="10">
    <source>
        <dbReference type="RuleBase" id="RU003733"/>
    </source>
</evidence>
<keyword evidence="6 8" id="KW-0294">Fucose metabolism</keyword>
<keyword evidence="7 8" id="KW-0119">Carbohydrate metabolism</keyword>
<comment type="catalytic activity">
    <reaction evidence="8">
        <text>L-fuculose + ATP = L-fuculose 1-phosphate + ADP + H(+)</text>
        <dbReference type="Rhea" id="RHEA:12376"/>
        <dbReference type="ChEBI" id="CHEBI:15378"/>
        <dbReference type="ChEBI" id="CHEBI:17617"/>
        <dbReference type="ChEBI" id="CHEBI:30616"/>
        <dbReference type="ChEBI" id="CHEBI:57846"/>
        <dbReference type="ChEBI" id="CHEBI:456216"/>
        <dbReference type="EC" id="2.7.1.51"/>
    </reaction>
</comment>
<feature type="domain" description="Carbohydrate kinase FGGY C-terminal" evidence="13">
    <location>
        <begin position="259"/>
        <end position="442"/>
    </location>
</feature>
<evidence type="ECO:0000256" key="7">
    <source>
        <dbReference type="ARBA" id="ARBA00023277"/>
    </source>
</evidence>
<keyword evidence="4 8" id="KW-0418">Kinase</keyword>
<comment type="similarity">
    <text evidence="1 8 10">Belongs to the FGGY kinase family.</text>
</comment>
<comment type="caution">
    <text evidence="14">The sequence shown here is derived from an EMBL/GenBank/DDBJ whole genome shotgun (WGS) entry which is preliminary data.</text>
</comment>
<dbReference type="InterPro" id="IPR050406">
    <property type="entry name" value="FGGY_Carb_Kinase"/>
</dbReference>
<evidence type="ECO:0000256" key="5">
    <source>
        <dbReference type="ARBA" id="ARBA00022840"/>
    </source>
</evidence>
<protein>
    <recommendedName>
        <fullName evidence="8 9">L-fuculokinase</fullName>
        <ecNumber evidence="8 9">2.7.1.51</ecNumber>
    </recommendedName>
    <alternativeName>
        <fullName evidence="8">L-fuculose kinase</fullName>
    </alternativeName>
</protein>
<evidence type="ECO:0000313" key="14">
    <source>
        <dbReference type="EMBL" id="NIY49221.1"/>
    </source>
</evidence>
<evidence type="ECO:0000256" key="4">
    <source>
        <dbReference type="ARBA" id="ARBA00022777"/>
    </source>
</evidence>
<evidence type="ECO:0000313" key="15">
    <source>
        <dbReference type="Proteomes" id="UP000697927"/>
    </source>
</evidence>
<dbReference type="NCBIfam" id="TIGR02628">
    <property type="entry name" value="fuculo_kin_coli"/>
    <property type="match status" value="1"/>
</dbReference>
<evidence type="ECO:0000256" key="6">
    <source>
        <dbReference type="ARBA" id="ARBA00023253"/>
    </source>
</evidence>
<comment type="pathway">
    <text evidence="8">Carbohydrate degradation; L-fucose degradation; L-lactaldehyde and glycerone phosphate from L-fucose: step 2/3.</text>
</comment>
<keyword evidence="2 8" id="KW-0808">Transferase</keyword>
<dbReference type="SUPFAM" id="SSF53067">
    <property type="entry name" value="Actin-like ATPase domain"/>
    <property type="match status" value="2"/>
</dbReference>
<comment type="function">
    <text evidence="8">Catalyzes the phosphorylation of L-fuculose.</text>
</comment>
<evidence type="ECO:0000259" key="13">
    <source>
        <dbReference type="Pfam" id="PF02782"/>
    </source>
</evidence>
<evidence type="ECO:0000259" key="12">
    <source>
        <dbReference type="Pfam" id="PF00370"/>
    </source>
</evidence>
<dbReference type="PANTHER" id="PTHR43095:SF5">
    <property type="entry name" value="XYLULOSE KINASE"/>
    <property type="match status" value="1"/>
</dbReference>
<dbReference type="PROSITE" id="PS00933">
    <property type="entry name" value="FGGY_KINASES_1"/>
    <property type="match status" value="1"/>
</dbReference>
<evidence type="ECO:0000256" key="11">
    <source>
        <dbReference type="SAM" id="MobiDB-lite"/>
    </source>
</evidence>
<dbReference type="EC" id="2.7.1.51" evidence="8 9"/>
<dbReference type="Pfam" id="PF02782">
    <property type="entry name" value="FGGY_C"/>
    <property type="match status" value="1"/>
</dbReference>
<dbReference type="PANTHER" id="PTHR43095">
    <property type="entry name" value="SUGAR KINASE"/>
    <property type="match status" value="1"/>
</dbReference>
<evidence type="ECO:0000256" key="8">
    <source>
        <dbReference type="HAMAP-Rule" id="MF_00986"/>
    </source>
</evidence>
<name>A0ABX0VQ87_9ENTR</name>
<feature type="compositionally biased region" description="Basic and acidic residues" evidence="11">
    <location>
        <begin position="475"/>
        <end position="485"/>
    </location>
</feature>
<dbReference type="EMBL" id="SOYS01000009">
    <property type="protein sequence ID" value="NIY49221.1"/>
    <property type="molecule type" value="Genomic_DNA"/>
</dbReference>
<organism evidence="14 15">
    <name type="scientific">Cedecea colo</name>
    <dbReference type="NCBI Taxonomy" id="2552946"/>
    <lineage>
        <taxon>Bacteria</taxon>
        <taxon>Pseudomonadati</taxon>
        <taxon>Pseudomonadota</taxon>
        <taxon>Gammaproteobacteria</taxon>
        <taxon>Enterobacterales</taxon>
        <taxon>Enterobacteriaceae</taxon>
        <taxon>Cedecea</taxon>
    </lineage>
</organism>
<accession>A0ABX0VQ87</accession>
<keyword evidence="5 8" id="KW-0067">ATP-binding</keyword>
<evidence type="ECO:0000256" key="1">
    <source>
        <dbReference type="ARBA" id="ARBA00009156"/>
    </source>
</evidence>
<dbReference type="Pfam" id="PF00370">
    <property type="entry name" value="FGGY_N"/>
    <property type="match status" value="1"/>
</dbReference>
<proteinExistence type="inferred from homology"/>
<keyword evidence="15" id="KW-1185">Reference proteome</keyword>
<dbReference type="GO" id="GO:0008737">
    <property type="term" value="F:L-fuculokinase activity"/>
    <property type="evidence" value="ECO:0007669"/>
    <property type="project" value="UniProtKB-EC"/>
</dbReference>
<reference evidence="14 15" key="1">
    <citation type="journal article" date="2020" name="Microorganisms">
        <title>Polyphasic Characterisation of Cedecea colo sp. nov., a New Enteric Bacterium Isolated from the Koala Hindgut.</title>
        <authorList>
            <person name="Boath J.M."/>
            <person name="Dakhal S."/>
            <person name="Van T.T.H."/>
            <person name="Moore R.J."/>
            <person name="Dekiwadia C."/>
            <person name="Macreadie I.G."/>
        </authorList>
    </citation>
    <scope>NUCLEOTIDE SEQUENCE [LARGE SCALE GENOMIC DNA]</scope>
    <source>
        <strain evidence="14 15">ZA</strain>
    </source>
</reference>
<dbReference type="RefSeq" id="WP_167613808.1">
    <property type="nucleotide sequence ID" value="NZ_SOYS01000009.1"/>
</dbReference>
<comment type="cofactor">
    <cofactor evidence="8">
        <name>a divalent metal cation</name>
        <dbReference type="ChEBI" id="CHEBI:60240"/>
    </cofactor>
</comment>
<dbReference type="Proteomes" id="UP000697927">
    <property type="component" value="Unassembled WGS sequence"/>
</dbReference>
<dbReference type="PIRSF" id="PIRSF000538">
    <property type="entry name" value="GlpK"/>
    <property type="match status" value="1"/>
</dbReference>
<dbReference type="InterPro" id="IPR018484">
    <property type="entry name" value="FGGY_N"/>
</dbReference>